<comment type="caution">
    <text evidence="1">The sequence shown here is derived from an EMBL/GenBank/DDBJ whole genome shotgun (WGS) entry which is preliminary data.</text>
</comment>
<evidence type="ECO:0000313" key="1">
    <source>
        <dbReference type="EMBL" id="KUG21736.1"/>
    </source>
</evidence>
<sequence>MSAGKKMIDKNIKKLPIERKAEIALKKAVAQAIAEHKRQGHSIAVWDKGKVNIIPPEKITIATTIERKRN</sequence>
<protein>
    <submittedName>
        <fullName evidence="1">Uncharacterized protein</fullName>
    </submittedName>
</protein>
<reference evidence="1" key="1">
    <citation type="journal article" date="2015" name="Proc. Natl. Acad. Sci. U.S.A.">
        <title>Networks of energetic and metabolic interactions define dynamics in microbial communities.</title>
        <authorList>
            <person name="Embree M."/>
            <person name="Liu J.K."/>
            <person name="Al-Bassam M.M."/>
            <person name="Zengler K."/>
        </authorList>
    </citation>
    <scope>NUCLEOTIDE SEQUENCE</scope>
</reference>
<accession>A0A0W8FLE3</accession>
<gene>
    <name evidence="1" type="ORF">ASZ90_008502</name>
</gene>
<dbReference type="EMBL" id="LNQE01001026">
    <property type="protein sequence ID" value="KUG21736.1"/>
    <property type="molecule type" value="Genomic_DNA"/>
</dbReference>
<name>A0A0W8FLE3_9ZZZZ</name>
<organism evidence="1">
    <name type="scientific">hydrocarbon metagenome</name>
    <dbReference type="NCBI Taxonomy" id="938273"/>
    <lineage>
        <taxon>unclassified sequences</taxon>
        <taxon>metagenomes</taxon>
        <taxon>ecological metagenomes</taxon>
    </lineage>
</organism>
<proteinExistence type="predicted"/>
<dbReference type="AlphaFoldDB" id="A0A0W8FLE3"/>